<protein>
    <recommendedName>
        <fullName evidence="8">Copper-fist domain-containing protein</fullName>
    </recommendedName>
</protein>
<organism evidence="9 10">
    <name type="scientific">Aspergillus tamarii</name>
    <dbReference type="NCBI Taxonomy" id="41984"/>
    <lineage>
        <taxon>Eukaryota</taxon>
        <taxon>Fungi</taxon>
        <taxon>Dikarya</taxon>
        <taxon>Ascomycota</taxon>
        <taxon>Pezizomycotina</taxon>
        <taxon>Eurotiomycetes</taxon>
        <taxon>Eurotiomycetidae</taxon>
        <taxon>Eurotiales</taxon>
        <taxon>Aspergillaceae</taxon>
        <taxon>Aspergillus</taxon>
        <taxon>Aspergillus subgen. Circumdati</taxon>
    </lineage>
</organism>
<dbReference type="PANTHER" id="PTHR28088">
    <property type="entry name" value="TRANSCRIPTIONAL ACTIVATOR HAA1-RELATED"/>
    <property type="match status" value="1"/>
</dbReference>
<reference evidence="9 10" key="1">
    <citation type="submission" date="2019-04" db="EMBL/GenBank/DDBJ databases">
        <title>Friends and foes A comparative genomics study of 23 Aspergillus species from section Flavi.</title>
        <authorList>
            <consortium name="DOE Joint Genome Institute"/>
            <person name="Kjaerbolling I."/>
            <person name="Vesth T."/>
            <person name="Frisvad J.C."/>
            <person name="Nybo J.L."/>
            <person name="Theobald S."/>
            <person name="Kildgaard S."/>
            <person name="Isbrandt T."/>
            <person name="Kuo A."/>
            <person name="Sato A."/>
            <person name="Lyhne E.K."/>
            <person name="Kogle M.E."/>
            <person name="Wiebenga A."/>
            <person name="Kun R.S."/>
            <person name="Lubbers R.J."/>
            <person name="Makela M.R."/>
            <person name="Barry K."/>
            <person name="Chovatia M."/>
            <person name="Clum A."/>
            <person name="Daum C."/>
            <person name="Haridas S."/>
            <person name="He G."/>
            <person name="LaButti K."/>
            <person name="Lipzen A."/>
            <person name="Mondo S."/>
            <person name="Riley R."/>
            <person name="Salamov A."/>
            <person name="Simmons B.A."/>
            <person name="Magnuson J.K."/>
            <person name="Henrissat B."/>
            <person name="Mortensen U.H."/>
            <person name="Larsen T.O."/>
            <person name="Devries R.P."/>
            <person name="Grigoriev I.V."/>
            <person name="Machida M."/>
            <person name="Baker S.E."/>
            <person name="Andersen M.R."/>
        </authorList>
    </citation>
    <scope>NUCLEOTIDE SEQUENCE [LARGE SCALE GENOMIC DNA]</scope>
    <source>
        <strain evidence="9 10">CBS 117626</strain>
    </source>
</reference>
<evidence type="ECO:0000256" key="3">
    <source>
        <dbReference type="ARBA" id="ARBA00022833"/>
    </source>
</evidence>
<keyword evidence="6" id="KW-0804">Transcription</keyword>
<dbReference type="SMART" id="SM01090">
    <property type="entry name" value="Copper-fist"/>
    <property type="match status" value="1"/>
</dbReference>
<dbReference type="InterPro" id="IPR051763">
    <property type="entry name" value="Copper_Homeo_Regul"/>
</dbReference>
<dbReference type="Proteomes" id="UP000326950">
    <property type="component" value="Unassembled WGS sequence"/>
</dbReference>
<dbReference type="GO" id="GO:0006879">
    <property type="term" value="P:intracellular iron ion homeostasis"/>
    <property type="evidence" value="ECO:0007669"/>
    <property type="project" value="TreeGrafter"/>
</dbReference>
<dbReference type="PANTHER" id="PTHR28088:SF5">
    <property type="entry name" value="TRANSCRIPTIONAL ACTIVATOR HAA1-RELATED"/>
    <property type="match status" value="1"/>
</dbReference>
<dbReference type="GO" id="GO:0005507">
    <property type="term" value="F:copper ion binding"/>
    <property type="evidence" value="ECO:0007669"/>
    <property type="project" value="InterPro"/>
</dbReference>
<dbReference type="GO" id="GO:0000978">
    <property type="term" value="F:RNA polymerase II cis-regulatory region sequence-specific DNA binding"/>
    <property type="evidence" value="ECO:0007669"/>
    <property type="project" value="TreeGrafter"/>
</dbReference>
<gene>
    <name evidence="9" type="ORF">BDV40DRAFT_258043</name>
</gene>
<dbReference type="FunFam" id="3.90.430.10:FF:000001">
    <property type="entry name" value="Copper fist DNA-binding protein"/>
    <property type="match status" value="1"/>
</dbReference>
<name>A0A5N6V3X2_ASPTM</name>
<evidence type="ECO:0000259" key="8">
    <source>
        <dbReference type="PROSITE" id="PS50073"/>
    </source>
</evidence>
<keyword evidence="2" id="KW-0479">Metal-binding</keyword>
<sequence>MRMNGEKWSCAPCVCGHRVTSCNHRDRPLRRINRRGRSPLSCSKCDSTTCARPEEHTKKNKIRAKVDVHHQCPLIDPLLENPALSEGKKNH</sequence>
<evidence type="ECO:0000313" key="10">
    <source>
        <dbReference type="Proteomes" id="UP000326950"/>
    </source>
</evidence>
<dbReference type="EMBL" id="ML738599">
    <property type="protein sequence ID" value="KAE8165682.1"/>
    <property type="molecule type" value="Genomic_DNA"/>
</dbReference>
<comment type="subcellular location">
    <subcellularLocation>
        <location evidence="1">Nucleus</location>
    </subcellularLocation>
</comment>
<dbReference type="SMART" id="SM00412">
    <property type="entry name" value="Cu_FIST"/>
    <property type="match status" value="1"/>
</dbReference>
<dbReference type="Gene3D" id="3.90.430.10">
    <property type="entry name" value="Copper fist DNA-binding domain"/>
    <property type="match status" value="1"/>
</dbReference>
<dbReference type="GO" id="GO:0045944">
    <property type="term" value="P:positive regulation of transcription by RNA polymerase II"/>
    <property type="evidence" value="ECO:0007669"/>
    <property type="project" value="TreeGrafter"/>
</dbReference>
<evidence type="ECO:0000256" key="4">
    <source>
        <dbReference type="ARBA" id="ARBA00023008"/>
    </source>
</evidence>
<dbReference type="OrthoDB" id="5600085at2759"/>
<keyword evidence="5" id="KW-0805">Transcription regulation</keyword>
<keyword evidence="7" id="KW-0539">Nucleus</keyword>
<dbReference type="InterPro" id="IPR001083">
    <property type="entry name" value="Cu_fist_DNA-bd_dom"/>
</dbReference>
<dbReference type="AlphaFoldDB" id="A0A5N6V3X2"/>
<proteinExistence type="predicted"/>
<evidence type="ECO:0000256" key="7">
    <source>
        <dbReference type="ARBA" id="ARBA00023242"/>
    </source>
</evidence>
<evidence type="ECO:0000256" key="1">
    <source>
        <dbReference type="ARBA" id="ARBA00004123"/>
    </source>
</evidence>
<dbReference type="SUPFAM" id="SSF57879">
    <property type="entry name" value="Zinc domain conserved in yeast copper-regulated transcription factors"/>
    <property type="match status" value="1"/>
</dbReference>
<keyword evidence="10" id="KW-1185">Reference proteome</keyword>
<dbReference type="GO" id="GO:0006878">
    <property type="term" value="P:intracellular copper ion homeostasis"/>
    <property type="evidence" value="ECO:0007669"/>
    <property type="project" value="TreeGrafter"/>
</dbReference>
<evidence type="ECO:0000256" key="2">
    <source>
        <dbReference type="ARBA" id="ARBA00022723"/>
    </source>
</evidence>
<keyword evidence="4" id="KW-0186">Copper</keyword>
<dbReference type="Pfam" id="PF00649">
    <property type="entry name" value="Copper-fist"/>
    <property type="match status" value="1"/>
</dbReference>
<accession>A0A5N6V3X2</accession>
<keyword evidence="3" id="KW-0862">Zinc</keyword>
<dbReference type="InterPro" id="IPR036395">
    <property type="entry name" value="Cu_fist_DNA-bd_dom_sf"/>
</dbReference>
<evidence type="ECO:0000256" key="6">
    <source>
        <dbReference type="ARBA" id="ARBA00023163"/>
    </source>
</evidence>
<feature type="domain" description="Copper-fist" evidence="8">
    <location>
        <begin position="1"/>
        <end position="39"/>
    </location>
</feature>
<evidence type="ECO:0000256" key="5">
    <source>
        <dbReference type="ARBA" id="ARBA00023015"/>
    </source>
</evidence>
<dbReference type="GO" id="GO:0005634">
    <property type="term" value="C:nucleus"/>
    <property type="evidence" value="ECO:0007669"/>
    <property type="project" value="UniProtKB-SubCell"/>
</dbReference>
<evidence type="ECO:0000313" key="9">
    <source>
        <dbReference type="EMBL" id="KAE8165682.1"/>
    </source>
</evidence>
<dbReference type="GO" id="GO:0000981">
    <property type="term" value="F:DNA-binding transcription factor activity, RNA polymerase II-specific"/>
    <property type="evidence" value="ECO:0007669"/>
    <property type="project" value="TreeGrafter"/>
</dbReference>
<dbReference type="PROSITE" id="PS50073">
    <property type="entry name" value="COPPER_FIST_2"/>
    <property type="match status" value="1"/>
</dbReference>